<comment type="caution">
    <text evidence="7">The sequence shown here is derived from an EMBL/GenBank/DDBJ whole genome shotgun (WGS) entry which is preliminary data.</text>
</comment>
<dbReference type="GO" id="GO:0003677">
    <property type="term" value="F:DNA binding"/>
    <property type="evidence" value="ECO:0007669"/>
    <property type="project" value="UniProtKB-KW"/>
</dbReference>
<dbReference type="InterPro" id="IPR050987">
    <property type="entry name" value="AtrR-like"/>
</dbReference>
<dbReference type="SMART" id="SM00906">
    <property type="entry name" value="Fungal_trans"/>
    <property type="match status" value="1"/>
</dbReference>
<dbReference type="PANTHER" id="PTHR46910:SF3">
    <property type="entry name" value="HALOTOLERANCE PROTEIN 9-RELATED"/>
    <property type="match status" value="1"/>
</dbReference>
<dbReference type="InterPro" id="IPR007219">
    <property type="entry name" value="XnlR_reg_dom"/>
</dbReference>
<proteinExistence type="predicted"/>
<evidence type="ECO:0000256" key="1">
    <source>
        <dbReference type="ARBA" id="ARBA00004123"/>
    </source>
</evidence>
<evidence type="ECO:0000256" key="4">
    <source>
        <dbReference type="ARBA" id="ARBA00023242"/>
    </source>
</evidence>
<dbReference type="GO" id="GO:0005634">
    <property type="term" value="C:nucleus"/>
    <property type="evidence" value="ECO:0007669"/>
    <property type="project" value="UniProtKB-SubCell"/>
</dbReference>
<evidence type="ECO:0000256" key="5">
    <source>
        <dbReference type="SAM" id="MobiDB-lite"/>
    </source>
</evidence>
<organism evidence="7 8">
    <name type="scientific">Cerrena zonata</name>
    <dbReference type="NCBI Taxonomy" id="2478898"/>
    <lineage>
        <taxon>Eukaryota</taxon>
        <taxon>Fungi</taxon>
        <taxon>Dikarya</taxon>
        <taxon>Basidiomycota</taxon>
        <taxon>Agaricomycotina</taxon>
        <taxon>Agaricomycetes</taxon>
        <taxon>Polyporales</taxon>
        <taxon>Cerrenaceae</taxon>
        <taxon>Cerrena</taxon>
    </lineage>
</organism>
<dbReference type="Pfam" id="PF04082">
    <property type="entry name" value="Fungal_trans"/>
    <property type="match status" value="1"/>
</dbReference>
<dbReference type="GO" id="GO:0008270">
    <property type="term" value="F:zinc ion binding"/>
    <property type="evidence" value="ECO:0007669"/>
    <property type="project" value="InterPro"/>
</dbReference>
<sequence length="673" mass="74749">MDLKMEPYNAEGEHYHQIARAALILQPILEKPSVVTIQSLHLLSVYNGMAGNEPGGGETSLETTWSVAAFACQLSQSIGLHRDSARWGLPPVMVNRRRLLYWNLFVADSWTALSTGRPPSFARDYVDCKFPTTDDDPSKEGDENDFGTWGFRFAFQCVAEVAARTLTAEAPSYQTIMELDRKVREFPIPADASAFLEDIKAPADPDEEIPLSVSMTRFVLSHTREVILLYIHRAFFAQAILDCPENPLRSQYAPSFLASYRAASTILKAINDQFSLLPTVCARFWIIWTYAFSSAVVFGAIVTRGPRSSLAQQAIVKLDTACELFTKAARLSRRAARALPLLVRLKEKAHYTMNNETLDGVHWSLDPEDSTADELEIFAGKTRLVESKRPSPSPPMQHATTEYPALHLDTTGMYDTGHYTPPVISPPSAPPIPPLPGMTQGADGGWYSQTHTQTTYTASYAPQAGPSGHRSDFSVTPTYEQVSPASSYHSQQTWSQTQSHAQGSSPLQPQQTHSHLQLPQLSQLPPYQQGSRQQPSPHSQVSPHHPQHSQQYPLSPLHGQYADPSPTSQQYRQHMPPTQVPSQVPSQRPQHPQHLTHAHQQPQHAYVPDRSQPAPAQQQMYPAAPAFQGVADNYAPPAELVSLGLASRDNRLDERWANFMHESGYLDGGFRPN</sequence>
<dbReference type="EMBL" id="JASBNA010000017">
    <property type="protein sequence ID" value="KAK7686327.1"/>
    <property type="molecule type" value="Genomic_DNA"/>
</dbReference>
<comment type="subcellular location">
    <subcellularLocation>
        <location evidence="1">Nucleus</location>
    </subcellularLocation>
</comment>
<evidence type="ECO:0000256" key="3">
    <source>
        <dbReference type="ARBA" id="ARBA00023125"/>
    </source>
</evidence>
<feature type="region of interest" description="Disordered" evidence="5">
    <location>
        <begin position="459"/>
        <end position="618"/>
    </location>
</feature>
<evidence type="ECO:0000313" key="8">
    <source>
        <dbReference type="Proteomes" id="UP001385951"/>
    </source>
</evidence>
<name>A0AAW0G481_9APHY</name>
<keyword evidence="2" id="KW-0479">Metal-binding</keyword>
<feature type="compositionally biased region" description="Polar residues" evidence="5">
    <location>
        <begin position="473"/>
        <end position="485"/>
    </location>
</feature>
<feature type="compositionally biased region" description="Low complexity" evidence="5">
    <location>
        <begin position="576"/>
        <end position="593"/>
    </location>
</feature>
<accession>A0AAW0G481</accession>
<feature type="domain" description="Xylanolytic transcriptional activator regulatory" evidence="6">
    <location>
        <begin position="64"/>
        <end position="137"/>
    </location>
</feature>
<feature type="compositionally biased region" description="Low complexity" evidence="5">
    <location>
        <begin position="486"/>
        <end position="556"/>
    </location>
</feature>
<protein>
    <recommendedName>
        <fullName evidence="6">Xylanolytic transcriptional activator regulatory domain-containing protein</fullName>
    </recommendedName>
</protein>
<dbReference type="CDD" id="cd12148">
    <property type="entry name" value="fungal_TF_MHR"/>
    <property type="match status" value="1"/>
</dbReference>
<evidence type="ECO:0000256" key="2">
    <source>
        <dbReference type="ARBA" id="ARBA00022723"/>
    </source>
</evidence>
<dbReference type="PANTHER" id="PTHR46910">
    <property type="entry name" value="TRANSCRIPTION FACTOR PDR1"/>
    <property type="match status" value="1"/>
</dbReference>
<evidence type="ECO:0000313" key="7">
    <source>
        <dbReference type="EMBL" id="KAK7686327.1"/>
    </source>
</evidence>
<keyword evidence="8" id="KW-1185">Reference proteome</keyword>
<dbReference type="AlphaFoldDB" id="A0AAW0G481"/>
<gene>
    <name evidence="7" type="ORF">QCA50_010551</name>
</gene>
<evidence type="ECO:0000259" key="6">
    <source>
        <dbReference type="SMART" id="SM00906"/>
    </source>
</evidence>
<reference evidence="7 8" key="1">
    <citation type="submission" date="2022-09" db="EMBL/GenBank/DDBJ databases">
        <authorList>
            <person name="Palmer J.M."/>
        </authorList>
    </citation>
    <scope>NUCLEOTIDE SEQUENCE [LARGE SCALE GENOMIC DNA]</scope>
    <source>
        <strain evidence="7 8">DSM 7382</strain>
    </source>
</reference>
<keyword evidence="3" id="KW-0238">DNA-binding</keyword>
<dbReference type="GO" id="GO:0003700">
    <property type="term" value="F:DNA-binding transcription factor activity"/>
    <property type="evidence" value="ECO:0007669"/>
    <property type="project" value="InterPro"/>
</dbReference>
<keyword evidence="4" id="KW-0539">Nucleus</keyword>
<dbReference type="Proteomes" id="UP001385951">
    <property type="component" value="Unassembled WGS sequence"/>
</dbReference>
<dbReference type="GO" id="GO:0006351">
    <property type="term" value="P:DNA-templated transcription"/>
    <property type="evidence" value="ECO:0007669"/>
    <property type="project" value="InterPro"/>
</dbReference>